<accession>A0A6M3KXM9</accession>
<organism evidence="1">
    <name type="scientific">viral metagenome</name>
    <dbReference type="NCBI Taxonomy" id="1070528"/>
    <lineage>
        <taxon>unclassified sequences</taxon>
        <taxon>metagenomes</taxon>
        <taxon>organismal metagenomes</taxon>
    </lineage>
</organism>
<dbReference type="EMBL" id="MT144701">
    <property type="protein sequence ID" value="QJH97782.1"/>
    <property type="molecule type" value="Genomic_DNA"/>
</dbReference>
<evidence type="ECO:0000313" key="2">
    <source>
        <dbReference type="EMBL" id="QJH97782.1"/>
    </source>
</evidence>
<protein>
    <submittedName>
        <fullName evidence="1">Uncharacterized protein</fullName>
    </submittedName>
</protein>
<dbReference type="EMBL" id="MT142633">
    <property type="protein sequence ID" value="QJA86422.1"/>
    <property type="molecule type" value="Genomic_DNA"/>
</dbReference>
<evidence type="ECO:0000313" key="1">
    <source>
        <dbReference type="EMBL" id="QJA86422.1"/>
    </source>
</evidence>
<gene>
    <name evidence="1" type="ORF">MM415B02084_0025</name>
    <name evidence="2" type="ORF">TM448B01083_0018</name>
</gene>
<name>A0A6M3KXM9_9ZZZZ</name>
<proteinExistence type="predicted"/>
<sequence>MELLFDGGVRIAVETGDAKGTVSVIIQTGTRAAPHWYTMNLSRADVATFSAAMKANINTPAALKKGA</sequence>
<reference evidence="1" key="1">
    <citation type="submission" date="2020-03" db="EMBL/GenBank/DDBJ databases">
        <title>The deep terrestrial virosphere.</title>
        <authorList>
            <person name="Holmfeldt K."/>
            <person name="Nilsson E."/>
            <person name="Simone D."/>
            <person name="Lopez-Fernandez M."/>
            <person name="Wu X."/>
            <person name="de Brujin I."/>
            <person name="Lundin D."/>
            <person name="Andersson A."/>
            <person name="Bertilsson S."/>
            <person name="Dopson M."/>
        </authorList>
    </citation>
    <scope>NUCLEOTIDE SEQUENCE</scope>
    <source>
        <strain evidence="1">MM415B02084</strain>
        <strain evidence="2">TM448B01083</strain>
    </source>
</reference>
<dbReference type="AlphaFoldDB" id="A0A6M3KXM9"/>